<evidence type="ECO:0000313" key="2">
    <source>
        <dbReference type="EMBL" id="OUD15745.1"/>
    </source>
</evidence>
<dbReference type="EMBL" id="MSLT01000006">
    <property type="protein sequence ID" value="OUD15745.1"/>
    <property type="molecule type" value="Genomic_DNA"/>
</dbReference>
<protein>
    <recommendedName>
        <fullName evidence="1">Filamentous haemagglutinin FhaB/tRNA nuclease CdiA-like TPS domain-containing protein</fullName>
    </recommendedName>
</protein>
<dbReference type="NCBIfam" id="TIGR01901">
    <property type="entry name" value="adhes_NPXG"/>
    <property type="match status" value="1"/>
</dbReference>
<name>A0A251XCV0_9GAMM</name>
<dbReference type="Proteomes" id="UP000194798">
    <property type="component" value="Unassembled WGS sequence"/>
</dbReference>
<dbReference type="SMART" id="SM00912">
    <property type="entry name" value="Haemagg_act"/>
    <property type="match status" value="1"/>
</dbReference>
<sequence length="663" mass="70827">MFLWREKAAKKLYDCAYPYGLLFVCLLPSYSVSAQIITDGSLGAITELAGPDFHIDAHWGQQWGKNLFHSFQQFDLAEGESARFTSLHPVDNVIARITGEHPSQINGTVQVDMAQANLYLLNRHGFLFGPQAKIHLDGDLHLSTANQLFFSDNQVFSSDLGLPSALSSAPPVAFGFLGTESHAIEFKGSQIFSAPHKHLNVSAERIEGINAQLTAVAGQINLVGVKKAEKISYHAQGITTSPDYQAGTVHFTENSTLDVGKQIAGNIYIRSGQFVLNNSEIIANTDGLIEGGIISIIADEFVLDNRARIDSRTFGPSRSGNIEIHVTHQAYLSTSDILTTSRNPQDVVAGKAGNITLIVGELKLENSTISTDTFSTGRGGDIHISARQGIHVISRPSNNPFFILAAIQASSRSDDARAGDAGRITVQACDLVLSGENTRIENNTAGAGRGGNIYVVLKNALTLEDGAKISAESTGMGDAGNISILAKQVNLNHSVISTETSQADGGNIIINTQQALSLLHSDISATVTSGQGNGGNLAISNPHKIILDSSQLKADARGGKGGLILLISGQPLFLHQSIISASSETGLDGDIKVDLPNVDLNALPSTFLDASLLIKKRCELRTDDQLNSFIVLGQEALPNIPNDLQSYLPSLQQLELLLNVQMQ</sequence>
<organism evidence="2 3">
    <name type="scientific">Thioflexithrix psekupsensis</name>
    <dbReference type="NCBI Taxonomy" id="1570016"/>
    <lineage>
        <taxon>Bacteria</taxon>
        <taxon>Pseudomonadati</taxon>
        <taxon>Pseudomonadota</taxon>
        <taxon>Gammaproteobacteria</taxon>
        <taxon>Thiotrichales</taxon>
        <taxon>Thioflexithrix</taxon>
    </lineage>
</organism>
<dbReference type="InterPro" id="IPR011050">
    <property type="entry name" value="Pectin_lyase_fold/virulence"/>
</dbReference>
<evidence type="ECO:0000313" key="3">
    <source>
        <dbReference type="Proteomes" id="UP000194798"/>
    </source>
</evidence>
<feature type="domain" description="Filamentous haemagglutinin FhaB/tRNA nuclease CdiA-like TPS" evidence="1">
    <location>
        <begin position="37"/>
        <end position="151"/>
    </location>
</feature>
<proteinExistence type="predicted"/>
<dbReference type="InterPro" id="IPR012334">
    <property type="entry name" value="Pectin_lyas_fold"/>
</dbReference>
<comment type="caution">
    <text evidence="2">The sequence shown here is derived from an EMBL/GenBank/DDBJ whole genome shotgun (WGS) entry which is preliminary data.</text>
</comment>
<dbReference type="AlphaFoldDB" id="A0A251XCV0"/>
<reference evidence="2 3" key="1">
    <citation type="submission" date="2016-12" db="EMBL/GenBank/DDBJ databases">
        <title>Thioflexothrix psekupsii D3 genome sequencing and assembly.</title>
        <authorList>
            <person name="Fomenkov A."/>
            <person name="Vincze T."/>
            <person name="Grabovich M."/>
            <person name="Anton B.P."/>
            <person name="Dubinina G."/>
            <person name="Orlova M."/>
            <person name="Belousova E."/>
            <person name="Roberts R.J."/>
        </authorList>
    </citation>
    <scope>NUCLEOTIDE SEQUENCE [LARGE SCALE GENOMIC DNA]</scope>
    <source>
        <strain evidence="2">D3</strain>
    </source>
</reference>
<gene>
    <name evidence="2" type="ORF">TPSD3_04345</name>
</gene>
<dbReference type="RefSeq" id="WP_086487346.1">
    <property type="nucleotide sequence ID" value="NZ_MSLT01000006.1"/>
</dbReference>
<keyword evidence="3" id="KW-1185">Reference proteome</keyword>
<dbReference type="InterPro" id="IPR008638">
    <property type="entry name" value="FhaB/CdiA-like_TPS"/>
</dbReference>
<dbReference type="Pfam" id="PF05860">
    <property type="entry name" value="TPS"/>
    <property type="match status" value="1"/>
</dbReference>
<dbReference type="Gene3D" id="2.160.20.10">
    <property type="entry name" value="Single-stranded right-handed beta-helix, Pectin lyase-like"/>
    <property type="match status" value="2"/>
</dbReference>
<dbReference type="SUPFAM" id="SSF51126">
    <property type="entry name" value="Pectin lyase-like"/>
    <property type="match status" value="2"/>
</dbReference>
<accession>A0A251XCV0</accession>
<dbReference type="OrthoDB" id="5621213at2"/>
<evidence type="ECO:0000259" key="1">
    <source>
        <dbReference type="SMART" id="SM00912"/>
    </source>
</evidence>